<accession>A0A2U3MUH0</accession>
<dbReference type="SMART" id="SM00965">
    <property type="entry name" value="STN"/>
    <property type="match status" value="1"/>
</dbReference>
<dbReference type="PROSITE" id="PS52016">
    <property type="entry name" value="TONB_DEPENDENT_REC_3"/>
    <property type="match status" value="1"/>
</dbReference>
<dbReference type="PANTHER" id="PTHR30069">
    <property type="entry name" value="TONB-DEPENDENT OUTER MEMBRANE RECEPTOR"/>
    <property type="match status" value="1"/>
</dbReference>
<organism evidence="11 12">
    <name type="scientific">Acinetobacter stercoris</name>
    <dbReference type="NCBI Taxonomy" id="2126983"/>
    <lineage>
        <taxon>Bacteria</taxon>
        <taxon>Pseudomonadati</taxon>
        <taxon>Pseudomonadota</taxon>
        <taxon>Gammaproteobacteria</taxon>
        <taxon>Moraxellales</taxon>
        <taxon>Moraxellaceae</taxon>
        <taxon>Acinetobacter</taxon>
    </lineage>
</organism>
<dbReference type="EMBL" id="OOGT01000006">
    <property type="protein sequence ID" value="SPL69044.1"/>
    <property type="molecule type" value="Genomic_DNA"/>
</dbReference>
<gene>
    <name evidence="11" type="ORF">KPC_0222</name>
</gene>
<keyword evidence="3 8" id="KW-0813">Transport</keyword>
<dbReference type="GO" id="GO:0044718">
    <property type="term" value="P:siderophore transmembrane transport"/>
    <property type="evidence" value="ECO:0007669"/>
    <property type="project" value="TreeGrafter"/>
</dbReference>
<dbReference type="Pfam" id="PF07715">
    <property type="entry name" value="Plug"/>
    <property type="match status" value="1"/>
</dbReference>
<evidence type="ECO:0000256" key="1">
    <source>
        <dbReference type="ARBA" id="ARBA00004571"/>
    </source>
</evidence>
<keyword evidence="6 8" id="KW-0472">Membrane</keyword>
<keyword evidence="4 8" id="KW-1134">Transmembrane beta strand</keyword>
<dbReference type="Gene3D" id="2.170.130.10">
    <property type="entry name" value="TonB-dependent receptor, plug domain"/>
    <property type="match status" value="1"/>
</dbReference>
<keyword evidence="12" id="KW-1185">Reference proteome</keyword>
<dbReference type="InterPro" id="IPR012910">
    <property type="entry name" value="Plug_dom"/>
</dbReference>
<evidence type="ECO:0000256" key="4">
    <source>
        <dbReference type="ARBA" id="ARBA00022452"/>
    </source>
</evidence>
<evidence type="ECO:0000256" key="2">
    <source>
        <dbReference type="ARBA" id="ARBA00009810"/>
    </source>
</evidence>
<evidence type="ECO:0000256" key="7">
    <source>
        <dbReference type="ARBA" id="ARBA00023237"/>
    </source>
</evidence>
<evidence type="ECO:0000313" key="12">
    <source>
        <dbReference type="Proteomes" id="UP000245974"/>
    </source>
</evidence>
<feature type="signal peptide" evidence="9">
    <location>
        <begin position="1"/>
        <end position="22"/>
    </location>
</feature>
<dbReference type="GO" id="GO:0009279">
    <property type="term" value="C:cell outer membrane"/>
    <property type="evidence" value="ECO:0007669"/>
    <property type="project" value="UniProtKB-SubCell"/>
</dbReference>
<dbReference type="RefSeq" id="WP_228212108.1">
    <property type="nucleotide sequence ID" value="NZ_OOGT01000006.1"/>
</dbReference>
<dbReference type="InterPro" id="IPR039426">
    <property type="entry name" value="TonB-dep_rcpt-like"/>
</dbReference>
<keyword evidence="7 8" id="KW-0998">Cell outer membrane</keyword>
<keyword evidence="5 8" id="KW-0812">Transmembrane</keyword>
<dbReference type="InterPro" id="IPR011662">
    <property type="entry name" value="Secretin/TonB_short_N"/>
</dbReference>
<reference evidence="12" key="1">
    <citation type="submission" date="2018-03" db="EMBL/GenBank/DDBJ databases">
        <authorList>
            <person name="Blom J."/>
        </authorList>
    </citation>
    <scope>NUCLEOTIDE SEQUENCE [LARGE SCALE GENOMIC DNA]</scope>
    <source>
        <strain evidence="12">KPC-SM-21</strain>
    </source>
</reference>
<dbReference type="PANTHER" id="PTHR30069:SF41">
    <property type="entry name" value="HEME_HEMOPEXIN UTILIZATION PROTEIN C"/>
    <property type="match status" value="1"/>
</dbReference>
<sequence>MNFKKQTLTFMIQALCVGSVFANVSQTFERNNTHDESKYYQIAESRLGYVLSTFAAQSGVVLSYDPVILKNLNSQGLKGRYSVEQGFKQILRDTPFNIGKRGETYILVPKEVQLKQSDLSGAKDLMLPPESEEVPRLQKIVVTAQKNRLQPNTIQLDSEHIQRFRGTGNGDVFSDVTGVQLNSIRNEAGAIDIGIRGVQGEGRVPVVIDGSLQSTHTFRGYQGESDRTYIDMDLVSKISIEKGASTDKFAVGGIGGLVKVRTIGVDDVLLPDKQAGMLIKGSIYNNNKTPKISTRAEEQEHYLLTDRLSQSHFNNGSGTVAFAYKTDLFDIVTAYSKRSVGNYFAGKNGYERYKKLDADVAVVNTGQEVVNTSYESDSGIVKFGINLTDEQRIEANFRRHIQHAGEVMAAYWYKHYPDDGTGSAAWYAPDGREAMPQWGGAKLLLIRIVPVIIIILKIMHGLI</sequence>
<protein>
    <submittedName>
        <fullName evidence="11">Putative TonB-dependent receptor</fullName>
    </submittedName>
</protein>
<dbReference type="InParanoid" id="A0A2U3MUH0"/>
<dbReference type="InterPro" id="IPR036942">
    <property type="entry name" value="Beta-barrel_TonB_sf"/>
</dbReference>
<evidence type="ECO:0000256" key="3">
    <source>
        <dbReference type="ARBA" id="ARBA00022448"/>
    </source>
</evidence>
<evidence type="ECO:0000256" key="9">
    <source>
        <dbReference type="SAM" id="SignalP"/>
    </source>
</evidence>
<comment type="similarity">
    <text evidence="2 8">Belongs to the TonB-dependent receptor family.</text>
</comment>
<dbReference type="GO" id="GO:0015344">
    <property type="term" value="F:siderophore uptake transmembrane transporter activity"/>
    <property type="evidence" value="ECO:0007669"/>
    <property type="project" value="TreeGrafter"/>
</dbReference>
<dbReference type="SUPFAM" id="SSF56935">
    <property type="entry name" value="Porins"/>
    <property type="match status" value="1"/>
</dbReference>
<name>A0A2U3MUH0_9GAMM</name>
<keyword evidence="9" id="KW-0732">Signal</keyword>
<evidence type="ECO:0000256" key="6">
    <source>
        <dbReference type="ARBA" id="ARBA00023136"/>
    </source>
</evidence>
<keyword evidence="11" id="KW-0675">Receptor</keyword>
<evidence type="ECO:0000256" key="5">
    <source>
        <dbReference type="ARBA" id="ARBA00022692"/>
    </source>
</evidence>
<dbReference type="InterPro" id="IPR037066">
    <property type="entry name" value="Plug_dom_sf"/>
</dbReference>
<dbReference type="Proteomes" id="UP000245974">
    <property type="component" value="Unassembled WGS sequence"/>
</dbReference>
<feature type="domain" description="Secretin/TonB short N-terminal" evidence="10">
    <location>
        <begin position="60"/>
        <end position="110"/>
    </location>
</feature>
<evidence type="ECO:0000256" key="8">
    <source>
        <dbReference type="PROSITE-ProRule" id="PRU01360"/>
    </source>
</evidence>
<proteinExistence type="inferred from homology"/>
<dbReference type="Gene3D" id="2.40.170.20">
    <property type="entry name" value="TonB-dependent receptor, beta-barrel domain"/>
    <property type="match status" value="1"/>
</dbReference>
<evidence type="ECO:0000259" key="10">
    <source>
        <dbReference type="SMART" id="SM00965"/>
    </source>
</evidence>
<comment type="subcellular location">
    <subcellularLocation>
        <location evidence="1 8">Cell outer membrane</location>
        <topology evidence="1 8">Multi-pass membrane protein</topology>
    </subcellularLocation>
</comment>
<dbReference type="Gene3D" id="3.55.50.30">
    <property type="match status" value="1"/>
</dbReference>
<dbReference type="AlphaFoldDB" id="A0A2U3MUH0"/>
<feature type="chain" id="PRO_5015439737" evidence="9">
    <location>
        <begin position="23"/>
        <end position="463"/>
    </location>
</feature>
<evidence type="ECO:0000313" key="11">
    <source>
        <dbReference type="EMBL" id="SPL69044.1"/>
    </source>
</evidence>